<feature type="non-terminal residue" evidence="1">
    <location>
        <position position="1"/>
    </location>
</feature>
<evidence type="ECO:0000313" key="2">
    <source>
        <dbReference type="Proteomes" id="UP000681967"/>
    </source>
</evidence>
<protein>
    <submittedName>
        <fullName evidence="1">Uncharacterized protein</fullName>
    </submittedName>
</protein>
<proteinExistence type="predicted"/>
<gene>
    <name evidence="1" type="ORF">BYL167_LOCUS35437</name>
</gene>
<name>A0A8S2XAJ4_9BILA</name>
<dbReference type="Proteomes" id="UP000681967">
    <property type="component" value="Unassembled WGS sequence"/>
</dbReference>
<dbReference type="EMBL" id="CAJOBH010074610">
    <property type="protein sequence ID" value="CAF4488016.1"/>
    <property type="molecule type" value="Genomic_DNA"/>
</dbReference>
<evidence type="ECO:0000313" key="1">
    <source>
        <dbReference type="EMBL" id="CAF4488016.1"/>
    </source>
</evidence>
<dbReference type="AlphaFoldDB" id="A0A8S2XAJ4"/>
<reference evidence="1" key="1">
    <citation type="submission" date="2021-02" db="EMBL/GenBank/DDBJ databases">
        <authorList>
            <person name="Nowell W R."/>
        </authorList>
    </citation>
    <scope>NUCLEOTIDE SEQUENCE</scope>
</reference>
<sequence>LMPQRALSHDGKKHIVTVPVRLRKMQDIELPPKHEGNICSLSIIRF</sequence>
<organism evidence="1 2">
    <name type="scientific">Rotaria magnacalcarata</name>
    <dbReference type="NCBI Taxonomy" id="392030"/>
    <lineage>
        <taxon>Eukaryota</taxon>
        <taxon>Metazoa</taxon>
        <taxon>Spiralia</taxon>
        <taxon>Gnathifera</taxon>
        <taxon>Rotifera</taxon>
        <taxon>Eurotatoria</taxon>
        <taxon>Bdelloidea</taxon>
        <taxon>Philodinida</taxon>
        <taxon>Philodinidae</taxon>
        <taxon>Rotaria</taxon>
    </lineage>
</organism>
<comment type="caution">
    <text evidence="1">The sequence shown here is derived from an EMBL/GenBank/DDBJ whole genome shotgun (WGS) entry which is preliminary data.</text>
</comment>
<accession>A0A8S2XAJ4</accession>